<evidence type="ECO:0000259" key="6">
    <source>
        <dbReference type="PROSITE" id="PS51352"/>
    </source>
</evidence>
<dbReference type="PANTHER" id="PTHR43110:SF1">
    <property type="entry name" value="THIOL PEROXIDASE"/>
    <property type="match status" value="1"/>
</dbReference>
<dbReference type="InterPro" id="IPR013766">
    <property type="entry name" value="Thioredoxin_domain"/>
</dbReference>
<keyword evidence="2" id="KW-0049">Antioxidant</keyword>
<evidence type="ECO:0000256" key="1">
    <source>
        <dbReference type="ARBA" id="ARBA00022559"/>
    </source>
</evidence>
<dbReference type="InterPro" id="IPR002065">
    <property type="entry name" value="TPX"/>
</dbReference>
<dbReference type="PANTHER" id="PTHR43110">
    <property type="entry name" value="THIOL PEROXIDASE"/>
    <property type="match status" value="1"/>
</dbReference>
<dbReference type="InterPro" id="IPR036249">
    <property type="entry name" value="Thioredoxin-like_sf"/>
</dbReference>
<keyword evidence="8" id="KW-1185">Reference proteome</keyword>
<feature type="domain" description="Thioredoxin" evidence="6">
    <location>
        <begin position="17"/>
        <end position="161"/>
    </location>
</feature>
<reference evidence="7 8" key="1">
    <citation type="submission" date="2018-05" db="EMBL/GenBank/DDBJ databases">
        <title>Annotation of the Mycoplasma phocidae genome.</title>
        <authorList>
            <person name="Brown D.R."/>
            <person name="Kutish G.F."/>
            <person name="Frasca S.Jr."/>
        </authorList>
    </citation>
    <scope>NUCLEOTIDE SEQUENCE [LARGE SCALE GENOMIC DNA]</scope>
    <source>
        <strain evidence="7 8">105</strain>
    </source>
</reference>
<evidence type="ECO:0000313" key="7">
    <source>
        <dbReference type="EMBL" id="AXE60643.1"/>
    </source>
</evidence>
<proteinExistence type="predicted"/>
<accession>A0A2Z5IPL4</accession>
<dbReference type="InterPro" id="IPR018219">
    <property type="entry name" value="Tpx_CS"/>
</dbReference>
<dbReference type="PROSITE" id="PS01265">
    <property type="entry name" value="TPX"/>
    <property type="match status" value="1"/>
</dbReference>
<sequence>MKVLFKGKELDLIGNQLKKGDTFPNFKAVNLDMSEFDSKQLSGQRRLIFSIPTIDSSVCEIETTKFMNKFMKKPYPVVAISYDLPFAYKRWCSIRNNNRVITLSEFRYNDFSSKTGTKIDELGLLTRAVFVVDENDKIEYVDYVKEISNEPNYDEILEHFK</sequence>
<organism evidence="7 8">
    <name type="scientific">[Mycoplasma] phocae</name>
    <dbReference type="NCBI Taxonomy" id="142651"/>
    <lineage>
        <taxon>Bacteria</taxon>
        <taxon>Bacillati</taxon>
        <taxon>Mycoplasmatota</taxon>
        <taxon>Mycoplasmoidales</taxon>
        <taxon>Metamycoplasmataceae</taxon>
        <taxon>Metamycoplasma</taxon>
    </lineage>
</organism>
<dbReference type="KEGG" id="mpho:DA803_00860"/>
<dbReference type="PROSITE" id="PS51352">
    <property type="entry name" value="THIOREDOXIN_2"/>
    <property type="match status" value="1"/>
</dbReference>
<dbReference type="AlphaFoldDB" id="A0A2Z5IPL4"/>
<evidence type="ECO:0000256" key="2">
    <source>
        <dbReference type="ARBA" id="ARBA00022862"/>
    </source>
</evidence>
<dbReference type="Gene3D" id="3.40.30.10">
    <property type="entry name" value="Glutaredoxin"/>
    <property type="match status" value="1"/>
</dbReference>
<dbReference type="CDD" id="cd03014">
    <property type="entry name" value="PRX_Atyp2cys"/>
    <property type="match status" value="1"/>
</dbReference>
<dbReference type="Proteomes" id="UP000252477">
    <property type="component" value="Chromosome"/>
</dbReference>
<dbReference type="NCBIfam" id="NF001808">
    <property type="entry name" value="PRK00522.1"/>
    <property type="match status" value="1"/>
</dbReference>
<evidence type="ECO:0000256" key="5">
    <source>
        <dbReference type="ARBA" id="ARBA00023284"/>
    </source>
</evidence>
<dbReference type="Pfam" id="PF08534">
    <property type="entry name" value="Redoxin"/>
    <property type="match status" value="1"/>
</dbReference>
<dbReference type="RefSeq" id="WP_114190758.1">
    <property type="nucleotide sequence ID" value="NZ_CP029295.1"/>
</dbReference>
<evidence type="ECO:0000256" key="3">
    <source>
        <dbReference type="ARBA" id="ARBA00023002"/>
    </source>
</evidence>
<evidence type="ECO:0000256" key="4">
    <source>
        <dbReference type="ARBA" id="ARBA00023157"/>
    </source>
</evidence>
<dbReference type="InterPro" id="IPR013740">
    <property type="entry name" value="Redoxin"/>
</dbReference>
<keyword evidence="3" id="KW-0560">Oxidoreductase</keyword>
<dbReference type="OrthoDB" id="9781543at2"/>
<protein>
    <submittedName>
        <fullName evidence="7">Thiol peroxidase</fullName>
    </submittedName>
</protein>
<dbReference type="InterPro" id="IPR050455">
    <property type="entry name" value="Tpx_Peroxidase_subfamily"/>
</dbReference>
<name>A0A2Z5IPL4_9BACT</name>
<keyword evidence="1 7" id="KW-0575">Peroxidase</keyword>
<evidence type="ECO:0000313" key="8">
    <source>
        <dbReference type="Proteomes" id="UP000252477"/>
    </source>
</evidence>
<dbReference type="SUPFAM" id="SSF52833">
    <property type="entry name" value="Thioredoxin-like"/>
    <property type="match status" value="1"/>
</dbReference>
<dbReference type="GO" id="GO:0008379">
    <property type="term" value="F:thioredoxin peroxidase activity"/>
    <property type="evidence" value="ECO:0007669"/>
    <property type="project" value="InterPro"/>
</dbReference>
<gene>
    <name evidence="7" type="ORF">DA803_00860</name>
</gene>
<dbReference type="EMBL" id="CP029295">
    <property type="protein sequence ID" value="AXE60643.1"/>
    <property type="molecule type" value="Genomic_DNA"/>
</dbReference>
<keyword evidence="4" id="KW-1015">Disulfide bond</keyword>
<keyword evidence="5" id="KW-0676">Redox-active center</keyword>